<gene>
    <name evidence="1" type="ORF">LCGC14_2330870</name>
</gene>
<sequence>MTRYGSPDVGFILQGGRSVLADLTTHSMDREAITEETT</sequence>
<name>A0A0F9F9Y1_9ZZZZ</name>
<accession>A0A0F9F9Y1</accession>
<organism evidence="1">
    <name type="scientific">marine sediment metagenome</name>
    <dbReference type="NCBI Taxonomy" id="412755"/>
    <lineage>
        <taxon>unclassified sequences</taxon>
        <taxon>metagenomes</taxon>
        <taxon>ecological metagenomes</taxon>
    </lineage>
</organism>
<dbReference type="EMBL" id="LAZR01033501">
    <property type="protein sequence ID" value="KKL47902.1"/>
    <property type="molecule type" value="Genomic_DNA"/>
</dbReference>
<dbReference type="AlphaFoldDB" id="A0A0F9F9Y1"/>
<protein>
    <submittedName>
        <fullName evidence="1">Uncharacterized protein</fullName>
    </submittedName>
</protein>
<evidence type="ECO:0000313" key="1">
    <source>
        <dbReference type="EMBL" id="KKL47902.1"/>
    </source>
</evidence>
<reference evidence="1" key="1">
    <citation type="journal article" date="2015" name="Nature">
        <title>Complex archaea that bridge the gap between prokaryotes and eukaryotes.</title>
        <authorList>
            <person name="Spang A."/>
            <person name="Saw J.H."/>
            <person name="Jorgensen S.L."/>
            <person name="Zaremba-Niedzwiedzka K."/>
            <person name="Martijn J."/>
            <person name="Lind A.E."/>
            <person name="van Eijk R."/>
            <person name="Schleper C."/>
            <person name="Guy L."/>
            <person name="Ettema T.J."/>
        </authorList>
    </citation>
    <scope>NUCLEOTIDE SEQUENCE</scope>
</reference>
<comment type="caution">
    <text evidence="1">The sequence shown here is derived from an EMBL/GenBank/DDBJ whole genome shotgun (WGS) entry which is preliminary data.</text>
</comment>
<proteinExistence type="predicted"/>
<feature type="non-terminal residue" evidence="1">
    <location>
        <position position="38"/>
    </location>
</feature>